<feature type="transmembrane region" description="Helical" evidence="8">
    <location>
        <begin position="389"/>
        <end position="413"/>
    </location>
</feature>
<dbReference type="InterPro" id="IPR050814">
    <property type="entry name" value="Myo-inositol_Transporter"/>
</dbReference>
<comment type="subcellular location">
    <subcellularLocation>
        <location evidence="1">Membrane</location>
        <topology evidence="1">Multi-pass membrane protein</topology>
    </subcellularLocation>
</comment>
<feature type="transmembrane region" description="Helical" evidence="8">
    <location>
        <begin position="353"/>
        <end position="377"/>
    </location>
</feature>
<dbReference type="RefSeq" id="WP_323989312.1">
    <property type="nucleotide sequence ID" value="NZ_CP152276.1"/>
</dbReference>
<evidence type="ECO:0000256" key="6">
    <source>
        <dbReference type="ARBA" id="ARBA00023136"/>
    </source>
</evidence>
<dbReference type="PROSITE" id="PS00217">
    <property type="entry name" value="SUGAR_TRANSPORT_2"/>
    <property type="match status" value="1"/>
</dbReference>
<dbReference type="PROSITE" id="PS00216">
    <property type="entry name" value="SUGAR_TRANSPORT_1"/>
    <property type="match status" value="1"/>
</dbReference>
<evidence type="ECO:0000256" key="3">
    <source>
        <dbReference type="ARBA" id="ARBA00022448"/>
    </source>
</evidence>
<feature type="transmembrane region" description="Helical" evidence="8">
    <location>
        <begin position="57"/>
        <end position="78"/>
    </location>
</feature>
<dbReference type="Pfam" id="PF00083">
    <property type="entry name" value="Sugar_tr"/>
    <property type="match status" value="1"/>
</dbReference>
<dbReference type="EMBL" id="CP152276">
    <property type="protein sequence ID" value="XAE41476.1"/>
    <property type="molecule type" value="Genomic_DNA"/>
</dbReference>
<dbReference type="PRINTS" id="PR00171">
    <property type="entry name" value="SUGRTRNSPORT"/>
</dbReference>
<sequence length="472" mass="50831">MNASAPSPRHAPSESVHVRSIVVGCLAALAGLMSGLDIGVISGALDFVTREFHASLIAQQWIVSAMMAGAAVGALMAGWMSHHIGRKRSLVIGAAVFVAGSLACALAWSTATLIAGRAVMGLAIGIAAFTAPLYLSEIAGEKVRGAMISTYQLMITVGIFLAFLSDTLFSYSGNWRWMFGIVAVPAALFLVGVLFLPYSPRWLMMKGRRQEALDVLRTLRSNPQDASREVRDIGLQLQQKQRGFEMLRHNRNFRRSVALGILLQIMQQLAGINVVMYYAPRIFALAGFSGTAQLWCTAIVGLVNMLATFVAVGLVDRWGRKPILYTGFIVMTLGMGTLGLVIGHGVASQTTQILAVFMLLVYITGFAMSAGPLIWVLCSEVQPLKGRDLGIAFSTLTNWLSNMAVGATFLSLLHALGGGMTFGLFAAFNALFIVLTWLFVPETKGMTLEAIEQRLMAGVPLRDLGRARHHAP</sequence>
<protein>
    <submittedName>
        <fullName evidence="10">Sugar porter family MFS transporter</fullName>
    </submittedName>
</protein>
<dbReference type="InterPro" id="IPR005829">
    <property type="entry name" value="Sugar_transporter_CS"/>
</dbReference>
<evidence type="ECO:0000313" key="10">
    <source>
        <dbReference type="EMBL" id="XAE41476.1"/>
    </source>
</evidence>
<dbReference type="PANTHER" id="PTHR48020">
    <property type="entry name" value="PROTON MYO-INOSITOL COTRANSPORTER"/>
    <property type="match status" value="1"/>
</dbReference>
<feature type="domain" description="Major facilitator superfamily (MFS) profile" evidence="9">
    <location>
        <begin position="23"/>
        <end position="444"/>
    </location>
</feature>
<evidence type="ECO:0000256" key="8">
    <source>
        <dbReference type="SAM" id="Phobius"/>
    </source>
</evidence>
<organism evidence="10 11">
    <name type="scientific">Nguyenibacter vanlangensis</name>
    <dbReference type="NCBI Taxonomy" id="1216886"/>
    <lineage>
        <taxon>Bacteria</taxon>
        <taxon>Pseudomonadati</taxon>
        <taxon>Pseudomonadota</taxon>
        <taxon>Alphaproteobacteria</taxon>
        <taxon>Acetobacterales</taxon>
        <taxon>Acetobacteraceae</taxon>
        <taxon>Nguyenibacter</taxon>
    </lineage>
</organism>
<dbReference type="InterPro" id="IPR005828">
    <property type="entry name" value="MFS_sugar_transport-like"/>
</dbReference>
<dbReference type="InterPro" id="IPR036259">
    <property type="entry name" value="MFS_trans_sf"/>
</dbReference>
<keyword evidence="11" id="KW-1185">Reference proteome</keyword>
<feature type="transmembrane region" description="Helical" evidence="8">
    <location>
        <begin position="292"/>
        <end position="315"/>
    </location>
</feature>
<dbReference type="CDD" id="cd17315">
    <property type="entry name" value="MFS_GLUT_like"/>
    <property type="match status" value="1"/>
</dbReference>
<evidence type="ECO:0000313" key="11">
    <source>
        <dbReference type="Proteomes" id="UP001449795"/>
    </source>
</evidence>
<feature type="transmembrane region" description="Helical" evidence="8">
    <location>
        <begin position="114"/>
        <end position="135"/>
    </location>
</feature>
<evidence type="ECO:0000256" key="4">
    <source>
        <dbReference type="ARBA" id="ARBA00022692"/>
    </source>
</evidence>
<dbReference type="PANTHER" id="PTHR48020:SF12">
    <property type="entry name" value="PROTON MYO-INOSITOL COTRANSPORTER"/>
    <property type="match status" value="1"/>
</dbReference>
<feature type="transmembrane region" description="Helical" evidence="8">
    <location>
        <begin position="256"/>
        <end position="280"/>
    </location>
</feature>
<feature type="transmembrane region" description="Helical" evidence="8">
    <location>
        <begin position="21"/>
        <end position="45"/>
    </location>
</feature>
<evidence type="ECO:0000256" key="5">
    <source>
        <dbReference type="ARBA" id="ARBA00022989"/>
    </source>
</evidence>
<evidence type="ECO:0000256" key="1">
    <source>
        <dbReference type="ARBA" id="ARBA00004141"/>
    </source>
</evidence>
<dbReference type="NCBIfam" id="TIGR00879">
    <property type="entry name" value="SP"/>
    <property type="match status" value="1"/>
</dbReference>
<feature type="transmembrane region" description="Helical" evidence="8">
    <location>
        <begin position="177"/>
        <end position="199"/>
    </location>
</feature>
<evidence type="ECO:0000256" key="2">
    <source>
        <dbReference type="ARBA" id="ARBA00010992"/>
    </source>
</evidence>
<dbReference type="Gene3D" id="1.20.1250.20">
    <property type="entry name" value="MFS general substrate transporter like domains"/>
    <property type="match status" value="1"/>
</dbReference>
<evidence type="ECO:0000256" key="7">
    <source>
        <dbReference type="RuleBase" id="RU003346"/>
    </source>
</evidence>
<feature type="transmembrane region" description="Helical" evidence="8">
    <location>
        <begin position="322"/>
        <end position="347"/>
    </location>
</feature>
<keyword evidence="6 8" id="KW-0472">Membrane</keyword>
<dbReference type="SUPFAM" id="SSF103473">
    <property type="entry name" value="MFS general substrate transporter"/>
    <property type="match status" value="1"/>
</dbReference>
<gene>
    <name evidence="10" type="ORF">AAC691_14360</name>
</gene>
<feature type="transmembrane region" description="Helical" evidence="8">
    <location>
        <begin position="147"/>
        <end position="165"/>
    </location>
</feature>
<feature type="transmembrane region" description="Helical" evidence="8">
    <location>
        <begin position="419"/>
        <end position="440"/>
    </location>
</feature>
<proteinExistence type="inferred from homology"/>
<dbReference type="InterPro" id="IPR020846">
    <property type="entry name" value="MFS_dom"/>
</dbReference>
<accession>A0ABZ3D1M6</accession>
<comment type="similarity">
    <text evidence="2 7">Belongs to the major facilitator superfamily. Sugar transporter (TC 2.A.1.1) family.</text>
</comment>
<keyword evidence="3 7" id="KW-0813">Transport</keyword>
<keyword evidence="5 8" id="KW-1133">Transmembrane helix</keyword>
<name>A0ABZ3D1M6_9PROT</name>
<dbReference type="Proteomes" id="UP001449795">
    <property type="component" value="Chromosome"/>
</dbReference>
<reference evidence="10 11" key="1">
    <citation type="submission" date="2024-04" db="EMBL/GenBank/DDBJ databases">
        <title>Complete genome sequence of Nguyenibacter vanlangesis HBCM-1154, a strain capable of nitrogen fixation, IAA production, and phosphorus solubilization isolated from sugarcane soil.</title>
        <authorList>
            <person name="MY HANH P."/>
        </authorList>
    </citation>
    <scope>NUCLEOTIDE SEQUENCE [LARGE SCALE GENOMIC DNA]</scope>
    <source>
        <strain evidence="10 11">HBCM 1154</strain>
    </source>
</reference>
<evidence type="ECO:0000259" key="9">
    <source>
        <dbReference type="PROSITE" id="PS50850"/>
    </source>
</evidence>
<dbReference type="PROSITE" id="PS50850">
    <property type="entry name" value="MFS"/>
    <property type="match status" value="1"/>
</dbReference>
<feature type="transmembrane region" description="Helical" evidence="8">
    <location>
        <begin position="90"/>
        <end position="108"/>
    </location>
</feature>
<dbReference type="InterPro" id="IPR003663">
    <property type="entry name" value="Sugar/inositol_transpt"/>
</dbReference>
<keyword evidence="4 8" id="KW-0812">Transmembrane</keyword>